<dbReference type="Proteomes" id="UP000051295">
    <property type="component" value="Unassembled WGS sequence"/>
</dbReference>
<protein>
    <recommendedName>
        <fullName evidence="4">Copper chaperone PCu(A)C</fullName>
    </recommendedName>
</protein>
<sequence length="156" mass="16852">MKTLLILASALILSTGIATAHDYTVGNLEIMHPMAFETPKMAKAGAGFLTITNTGDTDDVLLEVRADFPKVEVHTTEESDGVARMMHVDNLPIPAGETVELAPGGYHVMFMGLEAPFEDGQKIPATLIFENAGEVEVTFNVEVRPEDGESMDHSNH</sequence>
<feature type="signal peptide" evidence="1">
    <location>
        <begin position="1"/>
        <end position="20"/>
    </location>
</feature>
<keyword evidence="3" id="KW-1185">Reference proteome</keyword>
<dbReference type="SUPFAM" id="SSF110087">
    <property type="entry name" value="DR1885-like metal-binding protein"/>
    <property type="match status" value="1"/>
</dbReference>
<dbReference type="PATRIC" id="fig|1641875.4.peg.4575"/>
<proteinExistence type="predicted"/>
<dbReference type="OrthoDB" id="9796962at2"/>
<dbReference type="EMBL" id="LAXJ01000009">
    <property type="protein sequence ID" value="KRS12662.1"/>
    <property type="molecule type" value="Genomic_DNA"/>
</dbReference>
<dbReference type="Gene3D" id="2.60.40.1890">
    <property type="entry name" value="PCu(A)C copper chaperone"/>
    <property type="match status" value="1"/>
</dbReference>
<dbReference type="Pfam" id="PF04314">
    <property type="entry name" value="PCuAC"/>
    <property type="match status" value="1"/>
</dbReference>
<dbReference type="PANTHER" id="PTHR36302">
    <property type="entry name" value="BLR7088 PROTEIN"/>
    <property type="match status" value="1"/>
</dbReference>
<dbReference type="RefSeq" id="WP_057793154.1">
    <property type="nucleotide sequence ID" value="NZ_LAXJ01000009.1"/>
</dbReference>
<feature type="chain" id="PRO_5006663964" description="Copper chaperone PCu(A)C" evidence="1">
    <location>
        <begin position="21"/>
        <end position="156"/>
    </location>
</feature>
<gene>
    <name evidence="2" type="ORF">XM53_10765</name>
</gene>
<dbReference type="STRING" id="1641875.XM53_10765"/>
<accession>A0A0T5NVB5</accession>
<evidence type="ECO:0000313" key="3">
    <source>
        <dbReference type="Proteomes" id="UP000051295"/>
    </source>
</evidence>
<comment type="caution">
    <text evidence="2">The sequence shown here is derived from an EMBL/GenBank/DDBJ whole genome shotgun (WGS) entry which is preliminary data.</text>
</comment>
<evidence type="ECO:0000256" key="1">
    <source>
        <dbReference type="SAM" id="SignalP"/>
    </source>
</evidence>
<dbReference type="AlphaFoldDB" id="A0A0T5NVB5"/>
<keyword evidence="1" id="KW-0732">Signal</keyword>
<name>A0A0T5NVB5_9RHOB</name>
<evidence type="ECO:0000313" key="2">
    <source>
        <dbReference type="EMBL" id="KRS12662.1"/>
    </source>
</evidence>
<dbReference type="PANTHER" id="PTHR36302:SF1">
    <property type="entry name" value="COPPER CHAPERONE PCU(A)C"/>
    <property type="match status" value="1"/>
</dbReference>
<reference evidence="2 3" key="1">
    <citation type="submission" date="2015-04" db="EMBL/GenBank/DDBJ databases">
        <title>The draft genome sequence of Roseovarius sp.R12b.</title>
        <authorList>
            <person name="Li G."/>
            <person name="Lai Q."/>
            <person name="Shao Z."/>
            <person name="Yan P."/>
        </authorList>
    </citation>
    <scope>NUCLEOTIDE SEQUENCE [LARGE SCALE GENOMIC DNA]</scope>
    <source>
        <strain evidence="2 3">R12B</strain>
    </source>
</reference>
<dbReference type="InterPro" id="IPR007410">
    <property type="entry name" value="LpqE-like"/>
</dbReference>
<organism evidence="2 3">
    <name type="scientific">Roseovarius atlanticus</name>
    <dbReference type="NCBI Taxonomy" id="1641875"/>
    <lineage>
        <taxon>Bacteria</taxon>
        <taxon>Pseudomonadati</taxon>
        <taxon>Pseudomonadota</taxon>
        <taxon>Alphaproteobacteria</taxon>
        <taxon>Rhodobacterales</taxon>
        <taxon>Roseobacteraceae</taxon>
        <taxon>Roseovarius</taxon>
    </lineage>
</organism>
<dbReference type="InterPro" id="IPR036182">
    <property type="entry name" value="PCuAC_sf"/>
</dbReference>
<evidence type="ECO:0008006" key="4">
    <source>
        <dbReference type="Google" id="ProtNLM"/>
    </source>
</evidence>
<dbReference type="InterPro" id="IPR058248">
    <property type="entry name" value="Lxx211020-like"/>
</dbReference>